<keyword evidence="3 6" id="KW-0812">Transmembrane</keyword>
<feature type="transmembrane region" description="Helical" evidence="6">
    <location>
        <begin position="20"/>
        <end position="43"/>
    </location>
</feature>
<dbReference type="Gene3D" id="1.10.3720.10">
    <property type="entry name" value="MetI-like"/>
    <property type="match status" value="1"/>
</dbReference>
<evidence type="ECO:0000313" key="9">
    <source>
        <dbReference type="Proteomes" id="UP000184485"/>
    </source>
</evidence>
<feature type="domain" description="Histidine kinase/HSP90-like ATPase" evidence="7">
    <location>
        <begin position="251"/>
        <end position="371"/>
    </location>
</feature>
<evidence type="ECO:0000259" key="7">
    <source>
        <dbReference type="Pfam" id="PF13581"/>
    </source>
</evidence>
<keyword evidence="5 6" id="KW-0472">Membrane</keyword>
<keyword evidence="2" id="KW-0808">Transferase</keyword>
<keyword evidence="9" id="KW-1185">Reference proteome</keyword>
<evidence type="ECO:0000313" key="8">
    <source>
        <dbReference type="EMBL" id="SHE84787.1"/>
    </source>
</evidence>
<evidence type="ECO:0000256" key="6">
    <source>
        <dbReference type="SAM" id="Phobius"/>
    </source>
</evidence>
<dbReference type="InterPro" id="IPR035906">
    <property type="entry name" value="MetI-like_sf"/>
</dbReference>
<feature type="transmembrane region" description="Helical" evidence="6">
    <location>
        <begin position="127"/>
        <end position="151"/>
    </location>
</feature>
<accession>A0A1M4WUE6</accession>
<dbReference type="GO" id="GO:0004674">
    <property type="term" value="F:protein serine/threonine kinase activity"/>
    <property type="evidence" value="ECO:0007669"/>
    <property type="project" value="UniProtKB-KW"/>
</dbReference>
<dbReference type="InterPro" id="IPR003594">
    <property type="entry name" value="HATPase_dom"/>
</dbReference>
<dbReference type="RefSeq" id="WP_073051688.1">
    <property type="nucleotide sequence ID" value="NZ_FQUP01000001.1"/>
</dbReference>
<dbReference type="SUPFAM" id="SSF161098">
    <property type="entry name" value="MetI-like"/>
    <property type="match status" value="1"/>
</dbReference>
<dbReference type="Proteomes" id="UP000184485">
    <property type="component" value="Unassembled WGS sequence"/>
</dbReference>
<reference evidence="8 9" key="1">
    <citation type="submission" date="2016-11" db="EMBL/GenBank/DDBJ databases">
        <authorList>
            <person name="Jaros S."/>
            <person name="Januszkiewicz K."/>
            <person name="Wedrychowicz H."/>
        </authorList>
    </citation>
    <scope>NUCLEOTIDE SEQUENCE [LARGE SCALE GENOMIC DNA]</scope>
    <source>
        <strain evidence="8 9">DSM 19436</strain>
    </source>
</reference>
<dbReference type="Pfam" id="PF13581">
    <property type="entry name" value="HATPase_c_2"/>
    <property type="match status" value="1"/>
</dbReference>
<dbReference type="PANTHER" id="PTHR35526">
    <property type="entry name" value="ANTI-SIGMA-F FACTOR RSBW-RELATED"/>
    <property type="match status" value="1"/>
</dbReference>
<keyword evidence="2" id="KW-0418">Kinase</keyword>
<keyword evidence="4 6" id="KW-1133">Transmembrane helix</keyword>
<evidence type="ECO:0000256" key="1">
    <source>
        <dbReference type="ARBA" id="ARBA00004141"/>
    </source>
</evidence>
<feature type="transmembrane region" description="Helical" evidence="6">
    <location>
        <begin position="171"/>
        <end position="191"/>
    </location>
</feature>
<evidence type="ECO:0000256" key="5">
    <source>
        <dbReference type="ARBA" id="ARBA00023136"/>
    </source>
</evidence>
<dbReference type="InterPro" id="IPR050267">
    <property type="entry name" value="Anti-sigma-factor_SerPK"/>
</dbReference>
<dbReference type="AlphaFoldDB" id="A0A1M4WUE6"/>
<organism evidence="8 9">
    <name type="scientific">Kaistia soli DSM 19436</name>
    <dbReference type="NCBI Taxonomy" id="1122133"/>
    <lineage>
        <taxon>Bacteria</taxon>
        <taxon>Pseudomonadati</taxon>
        <taxon>Pseudomonadota</taxon>
        <taxon>Alphaproteobacteria</taxon>
        <taxon>Hyphomicrobiales</taxon>
        <taxon>Kaistiaceae</taxon>
        <taxon>Kaistia</taxon>
    </lineage>
</organism>
<dbReference type="InterPro" id="IPR036890">
    <property type="entry name" value="HATPase_C_sf"/>
</dbReference>
<dbReference type="CDD" id="cd16936">
    <property type="entry name" value="HATPase_RsbW-like"/>
    <property type="match status" value="1"/>
</dbReference>
<feature type="transmembrane region" description="Helical" evidence="6">
    <location>
        <begin position="55"/>
        <end position="76"/>
    </location>
</feature>
<comment type="subcellular location">
    <subcellularLocation>
        <location evidence="1">Membrane</location>
        <topology evidence="1">Multi-pass membrane protein</topology>
    </subcellularLocation>
</comment>
<dbReference type="PANTHER" id="PTHR35526:SF6">
    <property type="entry name" value="SLR1861 PROTEIN"/>
    <property type="match status" value="1"/>
</dbReference>
<name>A0A1M4WUE6_9HYPH</name>
<evidence type="ECO:0000256" key="2">
    <source>
        <dbReference type="ARBA" id="ARBA00022527"/>
    </source>
</evidence>
<gene>
    <name evidence="8" type="ORF">SAMN02745157_1071</name>
</gene>
<dbReference type="GO" id="GO:0016020">
    <property type="term" value="C:membrane"/>
    <property type="evidence" value="ECO:0007669"/>
    <property type="project" value="UniProtKB-SubCell"/>
</dbReference>
<feature type="transmembrane region" description="Helical" evidence="6">
    <location>
        <begin position="96"/>
        <end position="115"/>
    </location>
</feature>
<evidence type="ECO:0000256" key="4">
    <source>
        <dbReference type="ARBA" id="ARBA00022989"/>
    </source>
</evidence>
<evidence type="ECO:0000256" key="3">
    <source>
        <dbReference type="ARBA" id="ARBA00022692"/>
    </source>
</evidence>
<dbReference type="STRING" id="1122133.SAMN02745157_1071"/>
<proteinExistence type="predicted"/>
<sequence length="384" mass="41243">MSARDILPMLLAWTPYLGVGFLINIGISLLTMAIGTPLGFLLARGRQRGSRVAGFLTAAARVPPTFVLIYYLAYVVPPEIPLGAFSLPLPDWLKASLALAVAVTGFVSDNALAALRHLERGEKVEALYFIPAWTTYLLIIVMASSTASVIGVPEIVQRANTVIAAVGDPRAILWIYLYTMLWFLVLCWPLARLMAYAKLRLGQRAGTATGARVDIGERSALAEESLQALPEGDVFVSGQSVLDLTFDLPVSNDSIATIQSGVEEAGEGVLDSAAVFRLSLAVEELVTNVVKYGGAEGGRLAVVIYRRPDDVTVELGYGGDAFDPFRDAPEPDLDAPLETRPIGGLGVHLISNMIDRAYYRRQGDRNLLRLVMMRSGAAGGGIVP</sequence>
<dbReference type="EMBL" id="FQUP01000001">
    <property type="protein sequence ID" value="SHE84787.1"/>
    <property type="molecule type" value="Genomic_DNA"/>
</dbReference>
<dbReference type="Gene3D" id="3.30.565.10">
    <property type="entry name" value="Histidine kinase-like ATPase, C-terminal domain"/>
    <property type="match status" value="1"/>
</dbReference>
<protein>
    <submittedName>
        <fullName evidence="8">ABC-type amino acid transport system, permease component</fullName>
    </submittedName>
</protein>
<keyword evidence="2" id="KW-0723">Serine/threonine-protein kinase</keyword>